<evidence type="ECO:0000256" key="2">
    <source>
        <dbReference type="ARBA" id="ARBA00023015"/>
    </source>
</evidence>
<reference evidence="8" key="1">
    <citation type="submission" date="2022-06" db="EMBL/GenBank/DDBJ databases">
        <title>Uncovering the hologenomic basis of an extraordinary plant invasion.</title>
        <authorList>
            <person name="Bieker V.C."/>
            <person name="Martin M.D."/>
            <person name="Gilbert T."/>
            <person name="Hodgins K."/>
            <person name="Battlay P."/>
            <person name="Petersen B."/>
            <person name="Wilson J."/>
        </authorList>
    </citation>
    <scope>NUCLEOTIDE SEQUENCE</scope>
    <source>
        <strain evidence="8">AA19_3_7</strain>
        <tissue evidence="8">Leaf</tissue>
    </source>
</reference>
<feature type="region of interest" description="Disordered" evidence="6">
    <location>
        <begin position="116"/>
        <end position="141"/>
    </location>
</feature>
<evidence type="ECO:0000313" key="9">
    <source>
        <dbReference type="Proteomes" id="UP001206925"/>
    </source>
</evidence>
<keyword evidence="2" id="KW-0805">Transcription regulation</keyword>
<dbReference type="SMART" id="SM01019">
    <property type="entry name" value="B3"/>
    <property type="match status" value="2"/>
</dbReference>
<dbReference type="InterPro" id="IPR003340">
    <property type="entry name" value="B3_DNA-bd"/>
</dbReference>
<dbReference type="SUPFAM" id="SSF101936">
    <property type="entry name" value="DNA-binding pseudobarrel domain"/>
    <property type="match status" value="2"/>
</dbReference>
<dbReference type="CDD" id="cd10017">
    <property type="entry name" value="B3_DNA"/>
    <property type="match status" value="2"/>
</dbReference>
<name>A0AAD5CLI5_AMBAR</name>
<dbReference type="PANTHER" id="PTHR31920:SF145">
    <property type="entry name" value="B3 DOMAIN-CONTAINING PROTEIN REM20-LIKE ISOFORM X1"/>
    <property type="match status" value="1"/>
</dbReference>
<feature type="domain" description="TF-B3" evidence="7">
    <location>
        <begin position="9"/>
        <end position="109"/>
    </location>
</feature>
<dbReference type="GO" id="GO:0003677">
    <property type="term" value="F:DNA binding"/>
    <property type="evidence" value="ECO:0007669"/>
    <property type="project" value="UniProtKB-KW"/>
</dbReference>
<evidence type="ECO:0000256" key="5">
    <source>
        <dbReference type="ARBA" id="ARBA00023242"/>
    </source>
</evidence>
<keyword evidence="3" id="KW-0238">DNA-binding</keyword>
<comment type="subcellular location">
    <subcellularLocation>
        <location evidence="1">Nucleus</location>
    </subcellularLocation>
</comment>
<dbReference type="PANTHER" id="PTHR31920">
    <property type="entry name" value="B3 DOMAIN-CONTAINING"/>
    <property type="match status" value="1"/>
</dbReference>
<dbReference type="PROSITE" id="PS50863">
    <property type="entry name" value="B3"/>
    <property type="match status" value="2"/>
</dbReference>
<keyword evidence="4" id="KW-0804">Transcription</keyword>
<sequence>MKMNFKKQDEASFYQILLSDSEYLPLPSAFAKKYLEKGDNKKHTIVLKTESGVEWRVKYIRIEDRFYFMGRGWLKFMKDNRLLLGDFMVFWLRSCYSIPVLEVFIYSPNGCLKNTNGSDDTRLGNEKKRSVKEETSDGDSLDNVRPLTMSRIVRKCYMYKMPLTKAFVKASGINYGHLQLENEDGKMWDATLEQYSPNQIPVIGTGWSEFVKDNKLKIGNSCTITHVKDNFLRVNKKRRRPNGFKSKFG</sequence>
<dbReference type="AlphaFoldDB" id="A0AAD5CLI5"/>
<dbReference type="Proteomes" id="UP001206925">
    <property type="component" value="Unassembled WGS sequence"/>
</dbReference>
<evidence type="ECO:0000256" key="4">
    <source>
        <dbReference type="ARBA" id="ARBA00023163"/>
    </source>
</evidence>
<evidence type="ECO:0000259" key="7">
    <source>
        <dbReference type="PROSITE" id="PS50863"/>
    </source>
</evidence>
<proteinExistence type="predicted"/>
<evidence type="ECO:0000256" key="3">
    <source>
        <dbReference type="ARBA" id="ARBA00023125"/>
    </source>
</evidence>
<gene>
    <name evidence="8" type="ORF">M8C21_004211</name>
</gene>
<evidence type="ECO:0000256" key="6">
    <source>
        <dbReference type="SAM" id="MobiDB-lite"/>
    </source>
</evidence>
<organism evidence="8 9">
    <name type="scientific">Ambrosia artemisiifolia</name>
    <name type="common">Common ragweed</name>
    <dbReference type="NCBI Taxonomy" id="4212"/>
    <lineage>
        <taxon>Eukaryota</taxon>
        <taxon>Viridiplantae</taxon>
        <taxon>Streptophyta</taxon>
        <taxon>Embryophyta</taxon>
        <taxon>Tracheophyta</taxon>
        <taxon>Spermatophyta</taxon>
        <taxon>Magnoliopsida</taxon>
        <taxon>eudicotyledons</taxon>
        <taxon>Gunneridae</taxon>
        <taxon>Pentapetalae</taxon>
        <taxon>asterids</taxon>
        <taxon>campanulids</taxon>
        <taxon>Asterales</taxon>
        <taxon>Asteraceae</taxon>
        <taxon>Asteroideae</taxon>
        <taxon>Heliantheae alliance</taxon>
        <taxon>Heliantheae</taxon>
        <taxon>Ambrosia</taxon>
    </lineage>
</organism>
<dbReference type="InterPro" id="IPR050655">
    <property type="entry name" value="Plant_B3_domain"/>
</dbReference>
<dbReference type="InterPro" id="IPR015300">
    <property type="entry name" value="DNA-bd_pseudobarrel_sf"/>
</dbReference>
<dbReference type="GO" id="GO:0005634">
    <property type="term" value="C:nucleus"/>
    <property type="evidence" value="ECO:0007669"/>
    <property type="project" value="UniProtKB-SubCell"/>
</dbReference>
<feature type="compositionally biased region" description="Basic and acidic residues" evidence="6">
    <location>
        <begin position="119"/>
        <end position="135"/>
    </location>
</feature>
<protein>
    <recommendedName>
        <fullName evidence="7">TF-B3 domain-containing protein</fullName>
    </recommendedName>
</protein>
<dbReference type="Gene3D" id="2.40.330.10">
    <property type="entry name" value="DNA-binding pseudobarrel domain"/>
    <property type="match status" value="2"/>
</dbReference>
<feature type="domain" description="TF-B3" evidence="7">
    <location>
        <begin position="178"/>
        <end position="240"/>
    </location>
</feature>
<evidence type="ECO:0000256" key="1">
    <source>
        <dbReference type="ARBA" id="ARBA00004123"/>
    </source>
</evidence>
<keyword evidence="9" id="KW-1185">Reference proteome</keyword>
<dbReference type="EMBL" id="JAMZMK010007692">
    <property type="protein sequence ID" value="KAI7743759.1"/>
    <property type="molecule type" value="Genomic_DNA"/>
</dbReference>
<keyword evidence="5" id="KW-0539">Nucleus</keyword>
<evidence type="ECO:0000313" key="8">
    <source>
        <dbReference type="EMBL" id="KAI7743759.1"/>
    </source>
</evidence>
<accession>A0AAD5CLI5</accession>
<dbReference type="Pfam" id="PF02362">
    <property type="entry name" value="B3"/>
    <property type="match status" value="2"/>
</dbReference>
<comment type="caution">
    <text evidence="8">The sequence shown here is derived from an EMBL/GenBank/DDBJ whole genome shotgun (WGS) entry which is preliminary data.</text>
</comment>